<dbReference type="GO" id="GO:0004497">
    <property type="term" value="F:monooxygenase activity"/>
    <property type="evidence" value="ECO:0007669"/>
    <property type="project" value="InterPro"/>
</dbReference>
<proteinExistence type="predicted"/>
<dbReference type="Pfam" id="PF00067">
    <property type="entry name" value="p450"/>
    <property type="match status" value="1"/>
</dbReference>
<dbReference type="GO" id="GO:0020037">
    <property type="term" value="F:heme binding"/>
    <property type="evidence" value="ECO:0007669"/>
    <property type="project" value="InterPro"/>
</dbReference>
<evidence type="ECO:0000313" key="1">
    <source>
        <dbReference type="EMBL" id="KAF2023684.1"/>
    </source>
</evidence>
<evidence type="ECO:0000313" key="2">
    <source>
        <dbReference type="Proteomes" id="UP000799777"/>
    </source>
</evidence>
<dbReference type="SUPFAM" id="SSF48264">
    <property type="entry name" value="Cytochrome P450"/>
    <property type="match status" value="1"/>
</dbReference>
<reference evidence="1" key="1">
    <citation type="journal article" date="2020" name="Stud. Mycol.">
        <title>101 Dothideomycetes genomes: a test case for predicting lifestyles and emergence of pathogens.</title>
        <authorList>
            <person name="Haridas S."/>
            <person name="Albert R."/>
            <person name="Binder M."/>
            <person name="Bloem J."/>
            <person name="Labutti K."/>
            <person name="Salamov A."/>
            <person name="Andreopoulos B."/>
            <person name="Baker S."/>
            <person name="Barry K."/>
            <person name="Bills G."/>
            <person name="Bluhm B."/>
            <person name="Cannon C."/>
            <person name="Castanera R."/>
            <person name="Culley D."/>
            <person name="Daum C."/>
            <person name="Ezra D."/>
            <person name="Gonzalez J."/>
            <person name="Henrissat B."/>
            <person name="Kuo A."/>
            <person name="Liang C."/>
            <person name="Lipzen A."/>
            <person name="Lutzoni F."/>
            <person name="Magnuson J."/>
            <person name="Mondo S."/>
            <person name="Nolan M."/>
            <person name="Ohm R."/>
            <person name="Pangilinan J."/>
            <person name="Park H.-J."/>
            <person name="Ramirez L."/>
            <person name="Alfaro M."/>
            <person name="Sun H."/>
            <person name="Tritt A."/>
            <person name="Yoshinaga Y."/>
            <person name="Zwiers L.-H."/>
            <person name="Turgeon B."/>
            <person name="Goodwin S."/>
            <person name="Spatafora J."/>
            <person name="Crous P."/>
            <person name="Grigoriev I."/>
        </authorList>
    </citation>
    <scope>NUCLEOTIDE SEQUENCE</scope>
    <source>
        <strain evidence="1">CBS 110217</strain>
    </source>
</reference>
<dbReference type="GO" id="GO:0005506">
    <property type="term" value="F:iron ion binding"/>
    <property type="evidence" value="ECO:0007669"/>
    <property type="project" value="InterPro"/>
</dbReference>
<accession>A0A9P4LGZ2</accession>
<comment type="caution">
    <text evidence="1">The sequence shown here is derived from an EMBL/GenBank/DDBJ whole genome shotgun (WGS) entry which is preliminary data.</text>
</comment>
<dbReference type="GO" id="GO:0016705">
    <property type="term" value="F:oxidoreductase activity, acting on paired donors, with incorporation or reduction of molecular oxygen"/>
    <property type="evidence" value="ECO:0007669"/>
    <property type="project" value="InterPro"/>
</dbReference>
<dbReference type="InterPro" id="IPR053007">
    <property type="entry name" value="CYP450_monoxygenase_sec-met"/>
</dbReference>
<gene>
    <name evidence="1" type="ORF">EK21DRAFT_118518</name>
</gene>
<organism evidence="1 2">
    <name type="scientific">Setomelanomma holmii</name>
    <dbReference type="NCBI Taxonomy" id="210430"/>
    <lineage>
        <taxon>Eukaryota</taxon>
        <taxon>Fungi</taxon>
        <taxon>Dikarya</taxon>
        <taxon>Ascomycota</taxon>
        <taxon>Pezizomycotina</taxon>
        <taxon>Dothideomycetes</taxon>
        <taxon>Pleosporomycetidae</taxon>
        <taxon>Pleosporales</taxon>
        <taxon>Pleosporineae</taxon>
        <taxon>Phaeosphaeriaceae</taxon>
        <taxon>Setomelanomma</taxon>
    </lineage>
</organism>
<dbReference type="Gene3D" id="1.10.630.10">
    <property type="entry name" value="Cytochrome P450"/>
    <property type="match status" value="2"/>
</dbReference>
<dbReference type="InterPro" id="IPR036396">
    <property type="entry name" value="Cyt_P450_sf"/>
</dbReference>
<protein>
    <submittedName>
        <fullName evidence="1">Cytochrome P450</fullName>
    </submittedName>
</protein>
<dbReference type="AlphaFoldDB" id="A0A9P4LGZ2"/>
<dbReference type="EMBL" id="ML978330">
    <property type="protein sequence ID" value="KAF2023684.1"/>
    <property type="molecule type" value="Genomic_DNA"/>
</dbReference>
<dbReference type="OrthoDB" id="3366823at2759"/>
<keyword evidence="2" id="KW-1185">Reference proteome</keyword>
<dbReference type="PANTHER" id="PTHR47582:SF1">
    <property type="entry name" value="P450, PUTATIVE (EUROFUNG)-RELATED"/>
    <property type="match status" value="1"/>
</dbReference>
<dbReference type="PANTHER" id="PTHR47582">
    <property type="entry name" value="P450, PUTATIVE (EUROFUNG)-RELATED"/>
    <property type="match status" value="1"/>
</dbReference>
<name>A0A9P4LGZ2_9PLEO</name>
<dbReference type="Proteomes" id="UP000799777">
    <property type="component" value="Unassembled WGS sequence"/>
</dbReference>
<dbReference type="InterPro" id="IPR001128">
    <property type="entry name" value="Cyt_P450"/>
</dbReference>
<sequence length="328" mass="36281">MTPRLVGSNAETTRILNDPEAKEEGRIRMVTRPHAVTNPPLVGLISRLVDVTQNQLNHFAQSINSIQEGQETDLFKAVTRQLTAAFMHSFYSPQNPSAIHPELLEKFWDWENGNLGYAVGVVPSITARKAYRGIEACVQGFLKYTNKEGISEYKHARLELGMSFAFNSNAGIASFWVLNNIFSRPDLPVELRDEVRKNAIEAPNTISASKLRDECPLLNSVWRKTIAGGVLHSDTEIWGPDASTFNARRFYYTPNGTKTDASGNVVDDTASIVHPAACRGFGGGMSLCPGRHFAQMEVISLAAVFALRFDMQPVTGVGKVKWDPLRDD</sequence>